<comment type="similarity">
    <text evidence="2">Belongs to the MipA/OmpV family.</text>
</comment>
<dbReference type="InterPro" id="IPR010583">
    <property type="entry name" value="MipA"/>
</dbReference>
<keyword evidence="3 6" id="KW-0732">Signal</keyword>
<dbReference type="Pfam" id="PF06629">
    <property type="entry name" value="MipA"/>
    <property type="match status" value="1"/>
</dbReference>
<dbReference type="Proteomes" id="UP000286100">
    <property type="component" value="Unassembled WGS sequence"/>
</dbReference>
<evidence type="ECO:0000256" key="5">
    <source>
        <dbReference type="ARBA" id="ARBA00023237"/>
    </source>
</evidence>
<dbReference type="PANTHER" id="PTHR38776:SF1">
    <property type="entry name" value="MLTA-INTERACTING PROTEIN-RELATED"/>
    <property type="match status" value="1"/>
</dbReference>
<evidence type="ECO:0000313" key="7">
    <source>
        <dbReference type="EMBL" id="RJF93350.1"/>
    </source>
</evidence>
<evidence type="ECO:0000256" key="2">
    <source>
        <dbReference type="ARBA" id="ARBA00005722"/>
    </source>
</evidence>
<reference evidence="7 8" key="1">
    <citation type="submission" date="2018-09" db="EMBL/GenBank/DDBJ databases">
        <authorList>
            <person name="Zhu H."/>
        </authorList>
    </citation>
    <scope>NUCLEOTIDE SEQUENCE [LARGE SCALE GENOMIC DNA]</scope>
    <source>
        <strain evidence="7 8">K2R01-6</strain>
    </source>
</reference>
<comment type="caution">
    <text evidence="7">The sequence shown here is derived from an EMBL/GenBank/DDBJ whole genome shotgun (WGS) entry which is preliminary data.</text>
</comment>
<keyword evidence="4" id="KW-0472">Membrane</keyword>
<dbReference type="GO" id="GO:0009279">
    <property type="term" value="C:cell outer membrane"/>
    <property type="evidence" value="ECO:0007669"/>
    <property type="project" value="UniProtKB-SubCell"/>
</dbReference>
<accession>A0A418WQ32</accession>
<name>A0A418WQ32_9SPHN</name>
<sequence length="274" mass="28850">MTGRPPLLRVAALLVLCASTPALAREDDTVTLGGGVAYGPSYEGSDDYQIIPGAQVRGKVDGYSFFMRGLQFYADLVREAPEETLDLSFGPVVGARLNRVTSIKDAQVRALGKLDPAFELGAYVGIGKTGVITSAYDSLAFRVAYTADVASAHKSYVITPSIEYGTPLSKQTYVGVGASADYVGDGFARYYYSVSPAGSAASGLSTFDADGGFKSVSLNLLGAQSLEGDLRAGWSLFAVGGWTKLLGDFKRSPVVSEAGDDDQWFGAFGVAYTF</sequence>
<dbReference type="EMBL" id="QYUM01000002">
    <property type="protein sequence ID" value="RJF93350.1"/>
    <property type="molecule type" value="Genomic_DNA"/>
</dbReference>
<evidence type="ECO:0000256" key="6">
    <source>
        <dbReference type="SAM" id="SignalP"/>
    </source>
</evidence>
<dbReference type="RefSeq" id="WP_119759628.1">
    <property type="nucleotide sequence ID" value="NZ_QYUM01000002.1"/>
</dbReference>
<proteinExistence type="inferred from homology"/>
<dbReference type="OrthoDB" id="5462484at2"/>
<feature type="signal peptide" evidence="6">
    <location>
        <begin position="1"/>
        <end position="24"/>
    </location>
</feature>
<organism evidence="7 8">
    <name type="scientific">Sphingomonas cavernae</name>
    <dbReference type="NCBI Taxonomy" id="2320861"/>
    <lineage>
        <taxon>Bacteria</taxon>
        <taxon>Pseudomonadati</taxon>
        <taxon>Pseudomonadota</taxon>
        <taxon>Alphaproteobacteria</taxon>
        <taxon>Sphingomonadales</taxon>
        <taxon>Sphingomonadaceae</taxon>
        <taxon>Sphingomonas</taxon>
    </lineage>
</organism>
<evidence type="ECO:0000313" key="8">
    <source>
        <dbReference type="Proteomes" id="UP000286100"/>
    </source>
</evidence>
<feature type="chain" id="PRO_5019121730" evidence="6">
    <location>
        <begin position="25"/>
        <end position="274"/>
    </location>
</feature>
<protein>
    <submittedName>
        <fullName evidence="7">MipA/OmpV family protein</fullName>
    </submittedName>
</protein>
<evidence type="ECO:0000256" key="1">
    <source>
        <dbReference type="ARBA" id="ARBA00004442"/>
    </source>
</evidence>
<dbReference type="PANTHER" id="PTHR38776">
    <property type="entry name" value="MLTA-INTERACTING PROTEIN-RELATED"/>
    <property type="match status" value="1"/>
</dbReference>
<keyword evidence="5" id="KW-0998">Cell outer membrane</keyword>
<evidence type="ECO:0000256" key="3">
    <source>
        <dbReference type="ARBA" id="ARBA00022729"/>
    </source>
</evidence>
<comment type="subcellular location">
    <subcellularLocation>
        <location evidence="1">Cell outer membrane</location>
    </subcellularLocation>
</comment>
<gene>
    <name evidence="7" type="ORF">D3876_03110</name>
</gene>
<dbReference type="AlphaFoldDB" id="A0A418WQ32"/>
<keyword evidence="8" id="KW-1185">Reference proteome</keyword>
<evidence type="ECO:0000256" key="4">
    <source>
        <dbReference type="ARBA" id="ARBA00023136"/>
    </source>
</evidence>